<dbReference type="EMBL" id="BMKX01000008">
    <property type="protein sequence ID" value="GGJ67843.1"/>
    <property type="molecule type" value="Genomic_DNA"/>
</dbReference>
<dbReference type="InterPro" id="IPR004111">
    <property type="entry name" value="Repressor_TetR_C"/>
</dbReference>
<evidence type="ECO:0000313" key="7">
    <source>
        <dbReference type="EMBL" id="GGJ67843.1"/>
    </source>
</evidence>
<keyword evidence="2 4" id="KW-0238">DNA-binding</keyword>
<dbReference type="InterPro" id="IPR001647">
    <property type="entry name" value="HTH_TetR"/>
</dbReference>
<dbReference type="RefSeq" id="WP_096256331.1">
    <property type="nucleotide sequence ID" value="NZ_BMKX01000008.1"/>
</dbReference>
<dbReference type="SUPFAM" id="SSF46689">
    <property type="entry name" value="Homeodomain-like"/>
    <property type="match status" value="1"/>
</dbReference>
<dbReference type="PROSITE" id="PS50977">
    <property type="entry name" value="HTH_TETR_2"/>
    <property type="match status" value="1"/>
</dbReference>
<keyword evidence="8" id="KW-1185">Reference proteome</keyword>
<proteinExistence type="predicted"/>
<dbReference type="InterPro" id="IPR036271">
    <property type="entry name" value="Tet_transcr_reg_TetR-rel_C_sf"/>
</dbReference>
<sequence length="243" mass="27726">MSDAPNSLPTPPAKRGRGRPRKDSNWATFSRDELAARALHIAGNEGFSAVTMHRLAAEFSVTPRALYNYVADRQEIINLAVAQFLEKAPFIDFDPENWRDSVGEAYNRSREVYRMFPRATLVGMEESVTADIGPRHTELLERLLKFFVDIGLPLKNAVSLSRCLEQDVLGFALKYDYPYDRAPEQYRDVVTRVVAERWLDNYPEVDAPMCRASLELPEQTSDEIFAELVEMRILSIEVILARN</sequence>
<feature type="region of interest" description="Disordered" evidence="5">
    <location>
        <begin position="1"/>
        <end position="25"/>
    </location>
</feature>
<dbReference type="InterPro" id="IPR009057">
    <property type="entry name" value="Homeodomain-like_sf"/>
</dbReference>
<evidence type="ECO:0000256" key="1">
    <source>
        <dbReference type="ARBA" id="ARBA00023015"/>
    </source>
</evidence>
<dbReference type="GeneID" id="303305182"/>
<comment type="caution">
    <text evidence="7">The sequence shown here is derived from an EMBL/GenBank/DDBJ whole genome shotgun (WGS) entry which is preliminary data.</text>
</comment>
<dbReference type="Gene3D" id="1.10.357.10">
    <property type="entry name" value="Tetracycline Repressor, domain 2"/>
    <property type="match status" value="1"/>
</dbReference>
<dbReference type="SUPFAM" id="SSF48498">
    <property type="entry name" value="Tetracyclin repressor-like, C-terminal domain"/>
    <property type="match status" value="1"/>
</dbReference>
<evidence type="ECO:0000313" key="8">
    <source>
        <dbReference type="Proteomes" id="UP000606115"/>
    </source>
</evidence>
<evidence type="ECO:0000256" key="5">
    <source>
        <dbReference type="SAM" id="MobiDB-lite"/>
    </source>
</evidence>
<evidence type="ECO:0000256" key="3">
    <source>
        <dbReference type="ARBA" id="ARBA00023163"/>
    </source>
</evidence>
<feature type="DNA-binding region" description="H-T-H motif" evidence="4">
    <location>
        <begin position="51"/>
        <end position="70"/>
    </location>
</feature>
<dbReference type="Pfam" id="PF02909">
    <property type="entry name" value="TetR_C_1"/>
    <property type="match status" value="1"/>
</dbReference>
<name>A0ABQ2DRY0_9MICC</name>
<reference evidence="8" key="1">
    <citation type="journal article" date="2019" name="Int. J. Syst. Evol. Microbiol.">
        <title>The Global Catalogue of Microorganisms (GCM) 10K type strain sequencing project: providing services to taxonomists for standard genome sequencing and annotation.</title>
        <authorList>
            <consortium name="The Broad Institute Genomics Platform"/>
            <consortium name="The Broad Institute Genome Sequencing Center for Infectious Disease"/>
            <person name="Wu L."/>
            <person name="Ma J."/>
        </authorList>
    </citation>
    <scope>NUCLEOTIDE SEQUENCE [LARGE SCALE GENOMIC DNA]</scope>
    <source>
        <strain evidence="8">CGMCC 1.3685</strain>
    </source>
</reference>
<organism evidence="7 8">
    <name type="scientific">Glutamicibacter ardleyensis</name>
    <dbReference type="NCBI Taxonomy" id="225894"/>
    <lineage>
        <taxon>Bacteria</taxon>
        <taxon>Bacillati</taxon>
        <taxon>Actinomycetota</taxon>
        <taxon>Actinomycetes</taxon>
        <taxon>Micrococcales</taxon>
        <taxon>Micrococcaceae</taxon>
        <taxon>Glutamicibacter</taxon>
    </lineage>
</organism>
<gene>
    <name evidence="7" type="ORF">GCM10007173_28370</name>
</gene>
<evidence type="ECO:0000256" key="2">
    <source>
        <dbReference type="ARBA" id="ARBA00023125"/>
    </source>
</evidence>
<feature type="domain" description="HTH tetR-type" evidence="6">
    <location>
        <begin position="28"/>
        <end position="88"/>
    </location>
</feature>
<dbReference type="Proteomes" id="UP000606115">
    <property type="component" value="Unassembled WGS sequence"/>
</dbReference>
<evidence type="ECO:0000256" key="4">
    <source>
        <dbReference type="PROSITE-ProRule" id="PRU00335"/>
    </source>
</evidence>
<accession>A0ABQ2DRY0</accession>
<protein>
    <submittedName>
        <fullName evidence="7">TetR family transcriptional regulator</fullName>
    </submittedName>
</protein>
<keyword evidence="1" id="KW-0805">Transcription regulation</keyword>
<evidence type="ECO:0000259" key="6">
    <source>
        <dbReference type="PROSITE" id="PS50977"/>
    </source>
</evidence>
<keyword evidence="3" id="KW-0804">Transcription</keyword>